<dbReference type="PANTHER" id="PTHR46382:SF1">
    <property type="entry name" value="PHOSPHATIDATE CYTIDYLYLTRANSFERASE"/>
    <property type="match status" value="1"/>
</dbReference>
<keyword evidence="10 18" id="KW-0808">Transferase</keyword>
<dbReference type="EMBL" id="CP036532">
    <property type="protein sequence ID" value="QBK30671.1"/>
    <property type="molecule type" value="Genomic_DNA"/>
</dbReference>
<feature type="transmembrane region" description="Helical" evidence="19">
    <location>
        <begin position="243"/>
        <end position="261"/>
    </location>
</feature>
<dbReference type="PROSITE" id="PS01315">
    <property type="entry name" value="CDS"/>
    <property type="match status" value="1"/>
</dbReference>
<evidence type="ECO:0000256" key="14">
    <source>
        <dbReference type="ARBA" id="ARBA00023098"/>
    </source>
</evidence>
<keyword evidence="12 18" id="KW-0548">Nucleotidyltransferase</keyword>
<evidence type="ECO:0000256" key="13">
    <source>
        <dbReference type="ARBA" id="ARBA00022989"/>
    </source>
</evidence>
<comment type="subcellular location">
    <subcellularLocation>
        <location evidence="2">Cell membrane</location>
        <topology evidence="2">Multi-pass membrane protein</topology>
    </subcellularLocation>
</comment>
<evidence type="ECO:0000256" key="12">
    <source>
        <dbReference type="ARBA" id="ARBA00022695"/>
    </source>
</evidence>
<dbReference type="GO" id="GO:0016024">
    <property type="term" value="P:CDP-diacylglycerol biosynthetic process"/>
    <property type="evidence" value="ECO:0007669"/>
    <property type="project" value="UniProtKB-UniPathway"/>
</dbReference>
<evidence type="ECO:0000313" key="21">
    <source>
        <dbReference type="Proteomes" id="UP000293719"/>
    </source>
</evidence>
<name>A0A4P6V050_9HYPH</name>
<dbReference type="Proteomes" id="UP000293719">
    <property type="component" value="Chromosome"/>
</dbReference>
<dbReference type="GO" id="GO:0005886">
    <property type="term" value="C:plasma membrane"/>
    <property type="evidence" value="ECO:0007669"/>
    <property type="project" value="UniProtKB-SubCell"/>
</dbReference>
<dbReference type="KEGG" id="rpod:E0E05_08735"/>
<evidence type="ECO:0000256" key="10">
    <source>
        <dbReference type="ARBA" id="ARBA00022679"/>
    </source>
</evidence>
<evidence type="ECO:0000256" key="5">
    <source>
        <dbReference type="ARBA" id="ARBA00010185"/>
    </source>
</evidence>
<organism evidence="20 21">
    <name type="scientific">Roseitalea porphyridii</name>
    <dbReference type="NCBI Taxonomy" id="1852022"/>
    <lineage>
        <taxon>Bacteria</taxon>
        <taxon>Pseudomonadati</taxon>
        <taxon>Pseudomonadota</taxon>
        <taxon>Alphaproteobacteria</taxon>
        <taxon>Hyphomicrobiales</taxon>
        <taxon>Ahrensiaceae</taxon>
        <taxon>Roseitalea</taxon>
    </lineage>
</organism>
<evidence type="ECO:0000256" key="7">
    <source>
        <dbReference type="ARBA" id="ARBA00019373"/>
    </source>
</evidence>
<evidence type="ECO:0000256" key="15">
    <source>
        <dbReference type="ARBA" id="ARBA00023136"/>
    </source>
</evidence>
<dbReference type="OrthoDB" id="9799199at2"/>
<evidence type="ECO:0000313" key="20">
    <source>
        <dbReference type="EMBL" id="QBK30671.1"/>
    </source>
</evidence>
<evidence type="ECO:0000256" key="4">
    <source>
        <dbReference type="ARBA" id="ARBA00005189"/>
    </source>
</evidence>
<dbReference type="InterPro" id="IPR000374">
    <property type="entry name" value="PC_trans"/>
</dbReference>
<feature type="transmembrane region" description="Helical" evidence="19">
    <location>
        <begin position="61"/>
        <end position="94"/>
    </location>
</feature>
<dbReference type="EC" id="2.7.7.41" evidence="6 18"/>
<dbReference type="UniPathway" id="UPA00557">
    <property type="reaction ID" value="UER00614"/>
</dbReference>
<evidence type="ECO:0000256" key="18">
    <source>
        <dbReference type="RuleBase" id="RU003938"/>
    </source>
</evidence>
<evidence type="ECO:0000256" key="17">
    <source>
        <dbReference type="ARBA" id="ARBA00023264"/>
    </source>
</evidence>
<feature type="transmembrane region" description="Helical" evidence="19">
    <location>
        <begin position="12"/>
        <end position="41"/>
    </location>
</feature>
<dbReference type="Pfam" id="PF01148">
    <property type="entry name" value="CTP_transf_1"/>
    <property type="match status" value="1"/>
</dbReference>
<gene>
    <name evidence="20" type="ORF">E0E05_08735</name>
</gene>
<evidence type="ECO:0000256" key="2">
    <source>
        <dbReference type="ARBA" id="ARBA00004651"/>
    </source>
</evidence>
<keyword evidence="14" id="KW-0443">Lipid metabolism</keyword>
<feature type="transmembrane region" description="Helical" evidence="19">
    <location>
        <begin position="129"/>
        <end position="149"/>
    </location>
</feature>
<protein>
    <recommendedName>
        <fullName evidence="7 18">Phosphatidate cytidylyltransferase</fullName>
        <ecNumber evidence="6 18">2.7.7.41</ecNumber>
    </recommendedName>
</protein>
<proteinExistence type="inferred from homology"/>
<evidence type="ECO:0000256" key="11">
    <source>
        <dbReference type="ARBA" id="ARBA00022692"/>
    </source>
</evidence>
<dbReference type="PANTHER" id="PTHR46382">
    <property type="entry name" value="PHOSPHATIDATE CYTIDYLYLTRANSFERASE"/>
    <property type="match status" value="1"/>
</dbReference>
<evidence type="ECO:0000256" key="3">
    <source>
        <dbReference type="ARBA" id="ARBA00005119"/>
    </source>
</evidence>
<accession>A0A4P6V050</accession>
<evidence type="ECO:0000256" key="6">
    <source>
        <dbReference type="ARBA" id="ARBA00012487"/>
    </source>
</evidence>
<keyword evidence="11 18" id="KW-0812">Transmembrane</keyword>
<dbReference type="GO" id="GO:0004605">
    <property type="term" value="F:phosphatidate cytidylyltransferase activity"/>
    <property type="evidence" value="ECO:0007669"/>
    <property type="project" value="UniProtKB-EC"/>
</dbReference>
<keyword evidence="16" id="KW-0594">Phospholipid biosynthesis</keyword>
<reference evidence="20 21" key="1">
    <citation type="journal article" date="2017" name="Int. J. Syst. Evol. Microbiol.">
        <title>Roseitalea porphyridii gen. nov., sp. nov., isolated from a red alga, and reclassification of Hoeflea suaedae Chung et al. 2013 as Pseudohoeflea suaedae gen. nov., comb. nov.</title>
        <authorList>
            <person name="Hyeon J.W."/>
            <person name="Jeong S.E."/>
            <person name="Baek K."/>
            <person name="Jeon C.O."/>
        </authorList>
    </citation>
    <scope>NUCLEOTIDE SEQUENCE [LARGE SCALE GENOMIC DNA]</scope>
    <source>
        <strain evidence="20 21">MA7-20</strain>
    </source>
</reference>
<evidence type="ECO:0000256" key="19">
    <source>
        <dbReference type="SAM" id="Phobius"/>
    </source>
</evidence>
<feature type="transmembrane region" description="Helical" evidence="19">
    <location>
        <begin position="169"/>
        <end position="189"/>
    </location>
</feature>
<keyword evidence="15 19" id="KW-0472">Membrane</keyword>
<keyword evidence="17" id="KW-1208">Phospholipid metabolism</keyword>
<evidence type="ECO:0000256" key="1">
    <source>
        <dbReference type="ARBA" id="ARBA00001698"/>
    </source>
</evidence>
<keyword evidence="9" id="KW-0444">Lipid biosynthesis</keyword>
<dbReference type="GeneID" id="90767378"/>
<evidence type="ECO:0000256" key="16">
    <source>
        <dbReference type="ARBA" id="ARBA00023209"/>
    </source>
</evidence>
<keyword evidence="13 19" id="KW-1133">Transmembrane helix</keyword>
<comment type="pathway">
    <text evidence="3 18">Phospholipid metabolism; CDP-diacylglycerol biosynthesis; CDP-diacylglycerol from sn-glycerol 3-phosphate: step 3/3.</text>
</comment>
<keyword evidence="8" id="KW-1003">Cell membrane</keyword>
<comment type="catalytic activity">
    <reaction evidence="1 18">
        <text>a 1,2-diacyl-sn-glycero-3-phosphate + CTP + H(+) = a CDP-1,2-diacyl-sn-glycerol + diphosphate</text>
        <dbReference type="Rhea" id="RHEA:16229"/>
        <dbReference type="ChEBI" id="CHEBI:15378"/>
        <dbReference type="ChEBI" id="CHEBI:33019"/>
        <dbReference type="ChEBI" id="CHEBI:37563"/>
        <dbReference type="ChEBI" id="CHEBI:58332"/>
        <dbReference type="ChEBI" id="CHEBI:58608"/>
        <dbReference type="EC" id="2.7.7.41"/>
    </reaction>
</comment>
<evidence type="ECO:0000256" key="8">
    <source>
        <dbReference type="ARBA" id="ARBA00022475"/>
    </source>
</evidence>
<keyword evidence="21" id="KW-1185">Reference proteome</keyword>
<dbReference type="AlphaFoldDB" id="A0A4P6V050"/>
<comment type="pathway">
    <text evidence="4">Lipid metabolism.</text>
</comment>
<feature type="transmembrane region" description="Helical" evidence="19">
    <location>
        <begin position="106"/>
        <end position="123"/>
    </location>
</feature>
<comment type="similarity">
    <text evidence="5 18">Belongs to the CDS family.</text>
</comment>
<dbReference type="RefSeq" id="WP_131616355.1">
    <property type="nucleotide sequence ID" value="NZ_CP036532.1"/>
</dbReference>
<evidence type="ECO:0000256" key="9">
    <source>
        <dbReference type="ARBA" id="ARBA00022516"/>
    </source>
</evidence>
<sequence>MSNLATRVWSGVVLGTIFLLATLAGGTPFVILVTLMAAVFWAEWIGMKMPGADDRLQGTGILALIACALIVLFAPASVQGLLLVLVLALFAIAAIGLKDRRAIGGFLYAALLLTSLGLLRGHWGFQPGLVAIIFLVAVVWATDIGGYFVGRAVGGPKLAPRVSPNKTIAGALGGLAGAIVAALIVHAAFGVSGWGAAAALAVFLSVLSQAGDLFESWIKRRAGVKDSGRVIPGHGGVMDRVDGLVFAAIGLWFACVLSAGMTEPARAFF</sequence>